<keyword evidence="3" id="KW-1185">Reference proteome</keyword>
<feature type="region of interest" description="Disordered" evidence="1">
    <location>
        <begin position="333"/>
        <end position="359"/>
    </location>
</feature>
<feature type="compositionally biased region" description="Basic and acidic residues" evidence="1">
    <location>
        <begin position="96"/>
        <end position="128"/>
    </location>
</feature>
<evidence type="ECO:0000313" key="3">
    <source>
        <dbReference type="Proteomes" id="UP001217754"/>
    </source>
</evidence>
<evidence type="ECO:0000256" key="1">
    <source>
        <dbReference type="SAM" id="MobiDB-lite"/>
    </source>
</evidence>
<feature type="region of interest" description="Disordered" evidence="1">
    <location>
        <begin position="256"/>
        <end position="302"/>
    </location>
</feature>
<dbReference type="Pfam" id="PF10253">
    <property type="entry name" value="PRCC"/>
    <property type="match status" value="1"/>
</dbReference>
<protein>
    <recommendedName>
        <fullName evidence="4">Mitotic checkpoint regulator, MAD2B-interacting-domain-containing protein</fullName>
    </recommendedName>
</protein>
<evidence type="ECO:0000313" key="2">
    <source>
        <dbReference type="EMBL" id="WFD39640.1"/>
    </source>
</evidence>
<gene>
    <name evidence="2" type="ORF">MJAP1_002620</name>
</gene>
<proteinExistence type="predicted"/>
<sequence>MAPSLVAAYASDSDEDEAVPNVAQDQVETPAPRASGLALPPPKKGGGVKRQIHVDLAPAPQDKEPAPAKRPRMQAQPGGHGLLSMLPTPSATKPAKPKEEARVENSVDDDARLSIVDDAKAGEAKGNNDFRAMLGLAPKSAPKTERAKPVILNEPAHEPPAEKQDTIPHDTPSTGFFAPGVDENAGPSTRPSSSFRVSAAPDVDAKVPEPEPEPEVDLQELYPGWRCDPDGSWYPVTPEAHAQYAAWAQHAEAEEAARAALQSKSDAMPDPSKMHTFDAGEALQSAEHTRPPPPVNKKPKVEWQISDKLQSERLTNTRARNRGQLSALLAQAQESRDVLEEKWAQGKAKRRENSKRYGF</sequence>
<dbReference type="Proteomes" id="UP001217754">
    <property type="component" value="Chromosome 4"/>
</dbReference>
<dbReference type="AlphaFoldDB" id="A0AAF0EZ40"/>
<evidence type="ECO:0008006" key="4">
    <source>
        <dbReference type="Google" id="ProtNLM"/>
    </source>
</evidence>
<name>A0AAF0EZ40_9BASI</name>
<dbReference type="InterPro" id="IPR018800">
    <property type="entry name" value="PRCC"/>
</dbReference>
<feature type="compositionally biased region" description="Basic and acidic residues" evidence="1">
    <location>
        <begin position="334"/>
        <end position="344"/>
    </location>
</feature>
<feature type="region of interest" description="Disordered" evidence="1">
    <location>
        <begin position="1"/>
        <end position="129"/>
    </location>
</feature>
<accession>A0AAF0EZ40</accession>
<dbReference type="GeneID" id="85226271"/>
<dbReference type="RefSeq" id="XP_060122537.1">
    <property type="nucleotide sequence ID" value="XM_060266554.1"/>
</dbReference>
<reference evidence="2" key="1">
    <citation type="submission" date="2023-03" db="EMBL/GenBank/DDBJ databases">
        <title>Mating type loci evolution in Malassezia.</title>
        <authorList>
            <person name="Coelho M.A."/>
        </authorList>
    </citation>
    <scope>NUCLEOTIDE SEQUENCE</scope>
    <source>
        <strain evidence="2">CBS 9431</strain>
    </source>
</reference>
<feature type="compositionally biased region" description="Polar residues" evidence="1">
    <location>
        <begin position="186"/>
        <end position="196"/>
    </location>
</feature>
<feature type="region of interest" description="Disordered" evidence="1">
    <location>
        <begin position="154"/>
        <end position="223"/>
    </location>
</feature>
<feature type="compositionally biased region" description="Basic and acidic residues" evidence="1">
    <location>
        <begin position="155"/>
        <end position="168"/>
    </location>
</feature>
<dbReference type="EMBL" id="CP119961">
    <property type="protein sequence ID" value="WFD39640.1"/>
    <property type="molecule type" value="Genomic_DNA"/>
</dbReference>
<feature type="compositionally biased region" description="Basic residues" evidence="1">
    <location>
        <begin position="347"/>
        <end position="359"/>
    </location>
</feature>
<organism evidence="2 3">
    <name type="scientific">Malassezia japonica</name>
    <dbReference type="NCBI Taxonomy" id="223818"/>
    <lineage>
        <taxon>Eukaryota</taxon>
        <taxon>Fungi</taxon>
        <taxon>Dikarya</taxon>
        <taxon>Basidiomycota</taxon>
        <taxon>Ustilaginomycotina</taxon>
        <taxon>Malasseziomycetes</taxon>
        <taxon>Malasseziales</taxon>
        <taxon>Malasseziaceae</taxon>
        <taxon>Malassezia</taxon>
    </lineage>
</organism>